<dbReference type="Gene3D" id="3.30.2130.10">
    <property type="entry name" value="VC0802-like"/>
    <property type="match status" value="1"/>
</dbReference>
<name>A0A8T3YLE6_9ARCH</name>
<feature type="domain" description="CASTOR ACT" evidence="1">
    <location>
        <begin position="161"/>
        <end position="218"/>
    </location>
</feature>
<evidence type="ECO:0000259" key="1">
    <source>
        <dbReference type="Pfam" id="PF13840"/>
    </source>
</evidence>
<organism evidence="2 3">
    <name type="scientific">Candidatus Iainarchaeum sp</name>
    <dbReference type="NCBI Taxonomy" id="3101447"/>
    <lineage>
        <taxon>Archaea</taxon>
        <taxon>Candidatus Iainarchaeota</taxon>
        <taxon>Candidatus Iainarchaeia</taxon>
        <taxon>Candidatus Iainarchaeales</taxon>
        <taxon>Candidatus Iainarchaeaceae</taxon>
        <taxon>Candidatus Iainarchaeum</taxon>
    </lineage>
</organism>
<dbReference type="SUPFAM" id="SSF55021">
    <property type="entry name" value="ACT-like"/>
    <property type="match status" value="1"/>
</dbReference>
<reference evidence="2" key="1">
    <citation type="submission" date="2020-07" db="EMBL/GenBank/DDBJ databases">
        <title>Huge and variable diversity of episymbiotic CPR bacteria and DPANN archaea in groundwater ecosystems.</title>
        <authorList>
            <person name="He C.Y."/>
            <person name="Keren R."/>
            <person name="Whittaker M."/>
            <person name="Farag I.F."/>
            <person name="Doudna J."/>
            <person name="Cate J.H.D."/>
            <person name="Banfield J.F."/>
        </authorList>
    </citation>
    <scope>NUCLEOTIDE SEQUENCE</scope>
    <source>
        <strain evidence="2">NC_groundwater_1296_Ag_S-0.2um_52_80</strain>
    </source>
</reference>
<dbReference type="CDD" id="cd04868">
    <property type="entry name" value="ACT_AK-like"/>
    <property type="match status" value="1"/>
</dbReference>
<dbReference type="InterPro" id="IPR027795">
    <property type="entry name" value="CASTOR_ACT_dom"/>
</dbReference>
<dbReference type="Pfam" id="PF13840">
    <property type="entry name" value="ACT_7"/>
    <property type="match status" value="1"/>
</dbReference>
<dbReference type="Pfam" id="PF24367">
    <property type="entry name" value="DUF7523"/>
    <property type="match status" value="1"/>
</dbReference>
<dbReference type="InterPro" id="IPR045865">
    <property type="entry name" value="ACT-like_dom_sf"/>
</dbReference>
<dbReference type="AlphaFoldDB" id="A0A8T3YLE6"/>
<sequence>MGRNGDNGHSLSEAVRHEIDTMPHVKSALSDGIVNYSALARSMLQPLGEKLGKSPNEESVIVAIKRYADELEKQEHPNFASLFSEAEITLQDNMAYAHFKKRPHVVEKVEKLFGHGDWRLGEMRVLLQGADQVMVIMKDNRLHDLVEELSDDVVHSFRNSAMLTFRMPLQSFSTYGVLAEITSHLAKKGISIELLSSPPDIHFIVDETNAERAYNVLKHLINESKKTVEENSTK</sequence>
<dbReference type="Proteomes" id="UP000732298">
    <property type="component" value="Unassembled WGS sequence"/>
</dbReference>
<evidence type="ECO:0000313" key="2">
    <source>
        <dbReference type="EMBL" id="MBI4210457.1"/>
    </source>
</evidence>
<gene>
    <name evidence="2" type="ORF">HY544_03045</name>
</gene>
<proteinExistence type="predicted"/>
<protein>
    <submittedName>
        <fullName evidence="2">ACT domain-containing protein</fullName>
    </submittedName>
</protein>
<accession>A0A8T3YLE6</accession>
<comment type="caution">
    <text evidence="2">The sequence shown here is derived from an EMBL/GenBank/DDBJ whole genome shotgun (WGS) entry which is preliminary data.</text>
</comment>
<evidence type="ECO:0000313" key="3">
    <source>
        <dbReference type="Proteomes" id="UP000732298"/>
    </source>
</evidence>
<dbReference type="InterPro" id="IPR055945">
    <property type="entry name" value="DUF7523"/>
</dbReference>
<dbReference type="EMBL" id="JACQPB010000034">
    <property type="protein sequence ID" value="MBI4210457.1"/>
    <property type="molecule type" value="Genomic_DNA"/>
</dbReference>